<evidence type="ECO:0000256" key="3">
    <source>
        <dbReference type="ARBA" id="ARBA00023015"/>
    </source>
</evidence>
<dbReference type="PROSITE" id="PS50043">
    <property type="entry name" value="HTH_LUXR_2"/>
    <property type="match status" value="1"/>
</dbReference>
<dbReference type="GO" id="GO:0006355">
    <property type="term" value="P:regulation of DNA-templated transcription"/>
    <property type="evidence" value="ECO:0007669"/>
    <property type="project" value="InterPro"/>
</dbReference>
<dbReference type="InterPro" id="IPR011006">
    <property type="entry name" value="CheY-like_superfamily"/>
</dbReference>
<dbReference type="SUPFAM" id="SSF46894">
    <property type="entry name" value="C-terminal effector domain of the bipartite response regulators"/>
    <property type="match status" value="1"/>
</dbReference>
<feature type="modified residue" description="4-aspartylphosphate" evidence="8">
    <location>
        <position position="105"/>
    </location>
</feature>
<keyword evidence="3" id="KW-0805">Transcription regulation</keyword>
<comment type="function">
    <text evidence="6">Member of the two-component regulatory system UvrY/BarA involved in the regulation of carbon metabolism via the CsrA/CsrB regulatory system. UvrY activates the transcription of the untranslated csrB RNA and of barA, in an autoregulatory loop. Mediates the effects of CsrA on csrB RNA by BarA-dependent and BarA-independent mechanisms.</text>
</comment>
<evidence type="ECO:0000313" key="12">
    <source>
        <dbReference type="Proteomes" id="UP000324392"/>
    </source>
</evidence>
<dbReference type="CDD" id="cd06170">
    <property type="entry name" value="LuxR_C_like"/>
    <property type="match status" value="1"/>
</dbReference>
<name>A0A455VN97_9GAMM</name>
<evidence type="ECO:0000259" key="10">
    <source>
        <dbReference type="PROSITE" id="PS50110"/>
    </source>
</evidence>
<dbReference type="PROSITE" id="PS00622">
    <property type="entry name" value="HTH_LUXR_1"/>
    <property type="match status" value="1"/>
</dbReference>
<dbReference type="Proteomes" id="UP000324392">
    <property type="component" value="Chromosome"/>
</dbReference>
<dbReference type="PANTHER" id="PTHR43214:SF3">
    <property type="entry name" value="RESPONSE REGULATOR UVRY"/>
    <property type="match status" value="1"/>
</dbReference>
<reference evidence="11 12" key="1">
    <citation type="submission" date="2019-03" db="EMBL/GenBank/DDBJ databases">
        <title>The genome sequence of Candidatus Serratia symbiotica strain IS.</title>
        <authorList>
            <person name="Nikoh N."/>
            <person name="Koga R."/>
            <person name="Oshima K."/>
            <person name="Hattori M."/>
            <person name="Fukatsu T."/>
        </authorList>
    </citation>
    <scope>NUCLEOTIDE SEQUENCE [LARGE SCALE GENOMIC DNA]</scope>
    <source>
        <strain evidence="11 12">IS</strain>
    </source>
</reference>
<dbReference type="Gene3D" id="3.40.50.2300">
    <property type="match status" value="1"/>
</dbReference>
<organism evidence="11 12">
    <name type="scientific">Serratia symbiotica</name>
    <dbReference type="NCBI Taxonomy" id="138074"/>
    <lineage>
        <taxon>Bacteria</taxon>
        <taxon>Pseudomonadati</taxon>
        <taxon>Pseudomonadota</taxon>
        <taxon>Gammaproteobacteria</taxon>
        <taxon>Enterobacterales</taxon>
        <taxon>Yersiniaceae</taxon>
        <taxon>Serratia</taxon>
    </lineage>
</organism>
<keyword evidence="4 11" id="KW-0238">DNA-binding</keyword>
<dbReference type="PROSITE" id="PS50110">
    <property type="entry name" value="RESPONSE_REGULATORY"/>
    <property type="match status" value="1"/>
</dbReference>
<dbReference type="CDD" id="cd17535">
    <property type="entry name" value="REC_NarL-like"/>
    <property type="match status" value="1"/>
</dbReference>
<dbReference type="EMBL" id="AP019531">
    <property type="protein sequence ID" value="BBI92186.1"/>
    <property type="molecule type" value="Genomic_DNA"/>
</dbReference>
<evidence type="ECO:0000256" key="2">
    <source>
        <dbReference type="ARBA" id="ARBA00023012"/>
    </source>
</evidence>
<gene>
    <name evidence="11" type="primary">uvrY</name>
    <name evidence="11" type="ORF">SSYIS1_17940</name>
</gene>
<evidence type="ECO:0000256" key="8">
    <source>
        <dbReference type="PROSITE-ProRule" id="PRU00169"/>
    </source>
</evidence>
<keyword evidence="1 8" id="KW-0597">Phosphoprotein</keyword>
<keyword evidence="5" id="KW-0804">Transcription</keyword>
<dbReference type="AlphaFoldDB" id="A0A455VN97"/>
<feature type="domain" description="Response regulatory" evidence="10">
    <location>
        <begin position="54"/>
        <end position="170"/>
    </location>
</feature>
<dbReference type="FunFam" id="3.40.50.2300:FF:000015">
    <property type="entry name" value="Two-component response regulator UvrY"/>
    <property type="match status" value="1"/>
</dbReference>
<dbReference type="Pfam" id="PF00196">
    <property type="entry name" value="GerE"/>
    <property type="match status" value="1"/>
</dbReference>
<accession>A0A455VN97</accession>
<dbReference type="InterPro" id="IPR016032">
    <property type="entry name" value="Sig_transdc_resp-reg_C-effctor"/>
</dbReference>
<evidence type="ECO:0000256" key="5">
    <source>
        <dbReference type="ARBA" id="ARBA00023163"/>
    </source>
</evidence>
<proteinExistence type="predicted"/>
<feature type="domain" description="HTH luxR-type" evidence="9">
    <location>
        <begin position="193"/>
        <end position="258"/>
    </location>
</feature>
<dbReference type="GO" id="GO:0000160">
    <property type="term" value="P:phosphorelay signal transduction system"/>
    <property type="evidence" value="ECO:0007669"/>
    <property type="project" value="UniProtKB-KW"/>
</dbReference>
<sequence length="269" mass="29428">MYHMALALISAVPQSYSGVCINLRSFLAEKPVTSLAKTEVDCVTPFFGDFSLISVFLVDDHELVRAGIRRILEDIKGIKVAGEAQCGEDAVRWCRGNAVDIVLMDMNMPGIGGLEATRKIVRYTPGAKVIMLTVHTENPLPAKVMQAGAAGYLSKGAAPQDVINALRSVHAGQRYIASDIAQQMALSQLEPQTETPFSCLSERELQIMLMITKGKKVNEISEQLSLSPKTVNSYRYRMFSKLNISGDVELTHLAILHGLFNAETLLSSE</sequence>
<dbReference type="NCBIfam" id="NF007018">
    <property type="entry name" value="PRK09483.1"/>
    <property type="match status" value="1"/>
</dbReference>
<dbReference type="PANTHER" id="PTHR43214">
    <property type="entry name" value="TWO-COMPONENT RESPONSE REGULATOR"/>
    <property type="match status" value="1"/>
</dbReference>
<evidence type="ECO:0000313" key="11">
    <source>
        <dbReference type="EMBL" id="BBI92186.1"/>
    </source>
</evidence>
<dbReference type="InterPro" id="IPR058245">
    <property type="entry name" value="NreC/VraR/RcsB-like_REC"/>
</dbReference>
<dbReference type="Pfam" id="PF00072">
    <property type="entry name" value="Response_reg"/>
    <property type="match status" value="1"/>
</dbReference>
<keyword evidence="2" id="KW-0902">Two-component regulatory system</keyword>
<evidence type="ECO:0000256" key="6">
    <source>
        <dbReference type="ARBA" id="ARBA00057684"/>
    </source>
</evidence>
<dbReference type="SMART" id="SM00421">
    <property type="entry name" value="HTH_LUXR"/>
    <property type="match status" value="1"/>
</dbReference>
<dbReference type="SUPFAM" id="SSF52172">
    <property type="entry name" value="CheY-like"/>
    <property type="match status" value="1"/>
</dbReference>
<evidence type="ECO:0000259" key="9">
    <source>
        <dbReference type="PROSITE" id="PS50043"/>
    </source>
</evidence>
<evidence type="ECO:0000256" key="4">
    <source>
        <dbReference type="ARBA" id="ARBA00023125"/>
    </source>
</evidence>
<dbReference type="PRINTS" id="PR00038">
    <property type="entry name" value="HTHLUXR"/>
</dbReference>
<dbReference type="SMART" id="SM00448">
    <property type="entry name" value="REC"/>
    <property type="match status" value="1"/>
</dbReference>
<dbReference type="InterPro" id="IPR001789">
    <property type="entry name" value="Sig_transdc_resp-reg_receiver"/>
</dbReference>
<protein>
    <recommendedName>
        <fullName evidence="7">Response regulator UvrY</fullName>
    </recommendedName>
</protein>
<dbReference type="InterPro" id="IPR039420">
    <property type="entry name" value="WalR-like"/>
</dbReference>
<dbReference type="InterPro" id="IPR000792">
    <property type="entry name" value="Tscrpt_reg_LuxR_C"/>
</dbReference>
<dbReference type="GO" id="GO:0003677">
    <property type="term" value="F:DNA binding"/>
    <property type="evidence" value="ECO:0007669"/>
    <property type="project" value="UniProtKB-KW"/>
</dbReference>
<evidence type="ECO:0000256" key="1">
    <source>
        <dbReference type="ARBA" id="ARBA00022553"/>
    </source>
</evidence>
<evidence type="ECO:0000256" key="7">
    <source>
        <dbReference type="ARBA" id="ARBA00073365"/>
    </source>
</evidence>